<dbReference type="Pfam" id="PF00271">
    <property type="entry name" value="Helicase_C"/>
    <property type="match status" value="1"/>
</dbReference>
<dbReference type="Gene3D" id="3.40.50.300">
    <property type="entry name" value="P-loop containing nucleotide triphosphate hydrolases"/>
    <property type="match status" value="2"/>
</dbReference>
<dbReference type="Pfam" id="PF00270">
    <property type="entry name" value="DEAD"/>
    <property type="match status" value="1"/>
</dbReference>
<feature type="compositionally biased region" description="Low complexity" evidence="3">
    <location>
        <begin position="157"/>
        <end position="167"/>
    </location>
</feature>
<evidence type="ECO:0000259" key="4">
    <source>
        <dbReference type="PROSITE" id="PS51192"/>
    </source>
</evidence>
<evidence type="ECO:0000256" key="2">
    <source>
        <dbReference type="ARBA" id="ARBA00022840"/>
    </source>
</evidence>
<feature type="region of interest" description="Disordered" evidence="3">
    <location>
        <begin position="146"/>
        <end position="168"/>
    </location>
</feature>
<keyword evidence="2" id="KW-0067">ATP-binding</keyword>
<name>A0ABQ1Y3W9_9MICC</name>
<reference evidence="7" key="1">
    <citation type="journal article" date="2019" name="Int. J. Syst. Evol. Microbiol.">
        <title>The Global Catalogue of Microorganisms (GCM) 10K type strain sequencing project: providing services to taxonomists for standard genome sequencing and annotation.</title>
        <authorList>
            <consortium name="The Broad Institute Genomics Platform"/>
            <consortium name="The Broad Institute Genome Sequencing Center for Infectious Disease"/>
            <person name="Wu L."/>
            <person name="Ma J."/>
        </authorList>
    </citation>
    <scope>NUCLEOTIDE SEQUENCE [LARGE SCALE GENOMIC DNA]</scope>
    <source>
        <strain evidence="7">CGMCC 1.1927</strain>
    </source>
</reference>
<dbReference type="SMART" id="SM00490">
    <property type="entry name" value="HELICc"/>
    <property type="match status" value="1"/>
</dbReference>
<gene>
    <name evidence="6" type="ORF">GCM10011577_39700</name>
</gene>
<sequence>MSSSKGIDAYDSFVSLKDALLSYYDTPFALANESLMEERRTLLDRDGGLYREPLLELRAAYETTGREVKESAAMAGLTVDEAAFLTSGLLEPGLQLYTHQESSLISALNDRRNIVLTPGTGSGKTEAFLLPLIGQLLRESREWKEPGPEAGRWWEKSTSSYSPTRPRSAGRTPAVRALILYPMNALVDDQLVRLRRALDSSAAHEWLDKHRKGHRFYFGRYTGATPVTGTQDKKQVELLRGLMADAASLYEAARLAGGGREFFVPRLDGGEMFSRWDMIDSPPDLLITNYSMLNVMMLRETESSFFASTRAWLEEHEDNVFTIVLDEMHSYRGTAGTEVAYLLRNLKKRLGLDVSPHKLRVIAASASLEPERDTAYLSDFFALPTNSFAFLGGSVQRSKSTRQDTTKLVDALISGEVEPDVALAATLEDAFYDSSNSDIAPQVRTIEDLGSRLFPTSAPVPATKATKGLLQLARSRSDIPWPKLRAHLFFRNIPGMWACSDPNCREIPDTRSQPASIGRLHAVATPRCGCGARVLELLYCQSCGDVLLGGYTTAGTPQKRALDLALLSDIPDVSMVPDNVSLDRTANNYVVYWPNSRSPETIEKDANPDNGRVSYSFAPVVLNPAAGRIKSTDQSHSGWAFRAVANKPQERSPESIQPFPVSCPACGDDWRINFDSTGRIKATDARAMRSSVRTMRTGFEKVNQVLITELMRQLDESNRKCIVFADSRQDSAKLASGIALNHYQDSVRALLYTSLNSHGQGLPDISRVRAFFSGDQSETNRIAASALKNENPTLLARLQNVWFGLSNESEQEVIGELTAAPSVSELAQRVREEFLRRGMNPGGPGVDMAGTAEAGEGNREVPWTKIYDFSVPVPEVRSVLSPSLELLFRKIETSLVYNVEESLVSGAGRDFESIGLGWLATARQGEADATIDLYAAIAQSSLRILAEKKRFVGLRQELEQPPAVLKKFWARVCERHNLDKDELKDRVLATWGEAVKTYLIEPSQVYVRRANASVFRCGRCRRLHMVVGVGLCTRCGNLLPDQAEDVSANLDYYARRATAEEGAFRLNCAELTGQTDRGDAQLRQARFQKVFLGNRDVPLADEVDILSVTTTMEAGVDIGALDAVVMGNMPPTRFNYQQRVGRAGRRGSPMAVALTVCRPRSHDDHYFANPREITSAPTPAPYLALDSVTIARRALSSEVLRMGFHANAESIEQEELATTVNTHGRFGLAQDWPAVRPLIMDWISANGPAITHAAEALLDATPQASNAESFAKLTVDWLISRIDSVAADTKGHDELSQRLAESGVLPMFGFPSQAKNLFLKQPESRYPWPPKATIDRDAVLAVSSFAPGSELIKDGWIYRAEGVANYIPTFPRPSLEADPLGAPRIIRTCRRCAFLRESPVPLEQDLPCPQCTAEPGIAKFIDLRQPAGFTASRERRPFDGNFSWVPSATPVRAMVDLHELTRGSYGDFATYRGEAFKYVINDNGGREFEFVRLAEGKKFVERSHFTSSITEDISDNLVRVALGAIQPTDFLFVGPRAPKFANGWRLDLTSEGQQLNGQVDRIEGRRAAWYSYAFLLRKTAALHLDVQPNELIAGLFSTVQNGIPTSYAFIADDLENGAGFATSLGDPKNFERFNIAIDQILARLAEPAHARDCRGACYGCLRDYQNMAFHPLLDWRLARDVQHLLSGAAVTVDRERQRTLLEQWRLANDGDLHEMEAGPVLASSHPARGNFIILPHHPLEGVTNECVTERICELTLEAEEKFPQHTPVFIDDFSLDRTPAIALELMQNLAESGTP</sequence>
<keyword evidence="1" id="KW-0547">Nucleotide-binding</keyword>
<dbReference type="PROSITE" id="PS51192">
    <property type="entry name" value="HELICASE_ATP_BIND_1"/>
    <property type="match status" value="1"/>
</dbReference>
<dbReference type="InterPro" id="IPR001650">
    <property type="entry name" value="Helicase_C-like"/>
</dbReference>
<dbReference type="InterPro" id="IPR027417">
    <property type="entry name" value="P-loop_NTPase"/>
</dbReference>
<accession>A0ABQ1Y3W9</accession>
<dbReference type="Proteomes" id="UP000596938">
    <property type="component" value="Unassembled WGS sequence"/>
</dbReference>
<organism evidence="6 7">
    <name type="scientific">Pseudarthrobacter polychromogenes</name>
    <dbReference type="NCBI Taxonomy" id="1676"/>
    <lineage>
        <taxon>Bacteria</taxon>
        <taxon>Bacillati</taxon>
        <taxon>Actinomycetota</taxon>
        <taxon>Actinomycetes</taxon>
        <taxon>Micrococcales</taxon>
        <taxon>Micrococcaceae</taxon>
        <taxon>Pseudarthrobacter</taxon>
    </lineage>
</organism>
<dbReference type="InterPro" id="IPR014001">
    <property type="entry name" value="Helicase_ATP-bd"/>
</dbReference>
<dbReference type="InterPro" id="IPR011545">
    <property type="entry name" value="DEAD/DEAH_box_helicase_dom"/>
</dbReference>
<dbReference type="SMART" id="SM00487">
    <property type="entry name" value="DEXDc"/>
    <property type="match status" value="1"/>
</dbReference>
<evidence type="ECO:0008006" key="8">
    <source>
        <dbReference type="Google" id="ProtNLM"/>
    </source>
</evidence>
<proteinExistence type="predicted"/>
<feature type="domain" description="Helicase ATP-binding" evidence="4">
    <location>
        <begin position="105"/>
        <end position="386"/>
    </location>
</feature>
<dbReference type="EMBL" id="BMKU01000021">
    <property type="protein sequence ID" value="GGH10785.1"/>
    <property type="molecule type" value="Genomic_DNA"/>
</dbReference>
<dbReference type="PROSITE" id="PS51194">
    <property type="entry name" value="HELICASE_CTER"/>
    <property type="match status" value="1"/>
</dbReference>
<keyword evidence="7" id="KW-1185">Reference proteome</keyword>
<evidence type="ECO:0000313" key="7">
    <source>
        <dbReference type="Proteomes" id="UP000596938"/>
    </source>
</evidence>
<feature type="domain" description="Helicase C-terminal" evidence="5">
    <location>
        <begin position="1038"/>
        <end position="1189"/>
    </location>
</feature>
<evidence type="ECO:0000259" key="5">
    <source>
        <dbReference type="PROSITE" id="PS51194"/>
    </source>
</evidence>
<evidence type="ECO:0000256" key="3">
    <source>
        <dbReference type="SAM" id="MobiDB-lite"/>
    </source>
</evidence>
<feature type="compositionally biased region" description="Basic and acidic residues" evidence="3">
    <location>
        <begin position="146"/>
        <end position="155"/>
    </location>
</feature>
<dbReference type="PANTHER" id="PTHR47957:SF3">
    <property type="entry name" value="ATP-DEPENDENT HELICASE HRQ1"/>
    <property type="match status" value="1"/>
</dbReference>
<evidence type="ECO:0000256" key="1">
    <source>
        <dbReference type="ARBA" id="ARBA00022741"/>
    </source>
</evidence>
<comment type="caution">
    <text evidence="6">The sequence shown here is derived from an EMBL/GenBank/DDBJ whole genome shotgun (WGS) entry which is preliminary data.</text>
</comment>
<protein>
    <recommendedName>
        <fullName evidence="8">DEAD/DEAH box helicase</fullName>
    </recommendedName>
</protein>
<dbReference type="SUPFAM" id="SSF52540">
    <property type="entry name" value="P-loop containing nucleoside triphosphate hydrolases"/>
    <property type="match status" value="2"/>
</dbReference>
<evidence type="ECO:0000313" key="6">
    <source>
        <dbReference type="EMBL" id="GGH10785.1"/>
    </source>
</evidence>
<dbReference type="PANTHER" id="PTHR47957">
    <property type="entry name" value="ATP-DEPENDENT HELICASE HRQ1"/>
    <property type="match status" value="1"/>
</dbReference>